<feature type="domain" description="Glycoside hydrolase 35 catalytic" evidence="8">
    <location>
        <begin position="44"/>
        <end position="366"/>
    </location>
</feature>
<keyword evidence="7" id="KW-0732">Signal</keyword>
<evidence type="ECO:0000256" key="4">
    <source>
        <dbReference type="PIRSR" id="PIRSR006336-1"/>
    </source>
</evidence>
<evidence type="ECO:0000256" key="6">
    <source>
        <dbReference type="RuleBase" id="RU003679"/>
    </source>
</evidence>
<dbReference type="Pfam" id="PF01301">
    <property type="entry name" value="Glyco_hydro_35"/>
    <property type="match status" value="1"/>
</dbReference>
<comment type="caution">
    <text evidence="11">The sequence shown here is derived from an EMBL/GenBank/DDBJ whole genome shotgun (WGS) entry which is preliminary data.</text>
</comment>
<dbReference type="InterPro" id="IPR026283">
    <property type="entry name" value="B-gal_1-like"/>
</dbReference>
<dbReference type="GO" id="GO:0005975">
    <property type="term" value="P:carbohydrate metabolic process"/>
    <property type="evidence" value="ECO:0007669"/>
    <property type="project" value="InterPro"/>
</dbReference>
<dbReference type="EC" id="3.2.1.23" evidence="5"/>
<dbReference type="PIRSF" id="PIRSF006336">
    <property type="entry name" value="B-gal"/>
    <property type="match status" value="1"/>
</dbReference>
<dbReference type="GO" id="GO:0004565">
    <property type="term" value="F:beta-galactosidase activity"/>
    <property type="evidence" value="ECO:0007669"/>
    <property type="project" value="UniProtKB-EC"/>
</dbReference>
<protein>
    <recommendedName>
        <fullName evidence="5">Beta-galactosidase</fullName>
        <ecNumber evidence="5">3.2.1.23</ecNumber>
    </recommendedName>
</protein>
<keyword evidence="3 5" id="KW-0326">Glycosidase</keyword>
<dbReference type="PRINTS" id="PR00742">
    <property type="entry name" value="GLHYDRLASE35"/>
</dbReference>
<accession>A0AA38IVS2</accession>
<evidence type="ECO:0000256" key="2">
    <source>
        <dbReference type="ARBA" id="ARBA00022801"/>
    </source>
</evidence>
<feature type="chain" id="PRO_5041316422" description="Beta-galactosidase" evidence="7">
    <location>
        <begin position="20"/>
        <end position="653"/>
    </location>
</feature>
<dbReference type="Gene3D" id="3.20.20.80">
    <property type="entry name" value="Glycosidases"/>
    <property type="match status" value="1"/>
</dbReference>
<proteinExistence type="inferred from homology"/>
<gene>
    <name evidence="11" type="ORF">Zmor_000129</name>
</gene>
<feature type="active site" description="Proton donor" evidence="4">
    <location>
        <position position="197"/>
    </location>
</feature>
<evidence type="ECO:0000259" key="10">
    <source>
        <dbReference type="Pfam" id="PF21467"/>
    </source>
</evidence>
<dbReference type="Pfam" id="PF21467">
    <property type="entry name" value="BetaGal_gal-bd"/>
    <property type="match status" value="1"/>
</dbReference>
<dbReference type="EMBL" id="JALNTZ010000001">
    <property type="protein sequence ID" value="KAJ3664573.1"/>
    <property type="molecule type" value="Genomic_DNA"/>
</dbReference>
<dbReference type="FunFam" id="2.60.120.260:FF:000049">
    <property type="entry name" value="Beta-galactosidase"/>
    <property type="match status" value="1"/>
</dbReference>
<keyword evidence="12" id="KW-1185">Reference proteome</keyword>
<dbReference type="PROSITE" id="PS51257">
    <property type="entry name" value="PROKAR_LIPOPROTEIN"/>
    <property type="match status" value="1"/>
</dbReference>
<dbReference type="InterPro" id="IPR048912">
    <property type="entry name" value="BetaGal1-like_ABD1"/>
</dbReference>
<feature type="active site" description="Nucleophile" evidence="4">
    <location>
        <position position="272"/>
    </location>
</feature>
<dbReference type="SUPFAM" id="SSF51445">
    <property type="entry name" value="(Trans)glycosidases"/>
    <property type="match status" value="1"/>
</dbReference>
<evidence type="ECO:0000256" key="5">
    <source>
        <dbReference type="RuleBase" id="RU000675"/>
    </source>
</evidence>
<evidence type="ECO:0000313" key="11">
    <source>
        <dbReference type="EMBL" id="KAJ3664573.1"/>
    </source>
</evidence>
<dbReference type="InterPro" id="IPR008979">
    <property type="entry name" value="Galactose-bd-like_sf"/>
</dbReference>
<evidence type="ECO:0000256" key="3">
    <source>
        <dbReference type="ARBA" id="ARBA00023295"/>
    </source>
</evidence>
<evidence type="ECO:0000313" key="12">
    <source>
        <dbReference type="Proteomes" id="UP001168821"/>
    </source>
</evidence>
<organism evidence="11 12">
    <name type="scientific">Zophobas morio</name>
    <dbReference type="NCBI Taxonomy" id="2755281"/>
    <lineage>
        <taxon>Eukaryota</taxon>
        <taxon>Metazoa</taxon>
        <taxon>Ecdysozoa</taxon>
        <taxon>Arthropoda</taxon>
        <taxon>Hexapoda</taxon>
        <taxon>Insecta</taxon>
        <taxon>Pterygota</taxon>
        <taxon>Neoptera</taxon>
        <taxon>Endopterygota</taxon>
        <taxon>Coleoptera</taxon>
        <taxon>Polyphaga</taxon>
        <taxon>Cucujiformia</taxon>
        <taxon>Tenebrionidae</taxon>
        <taxon>Zophobas</taxon>
    </lineage>
</organism>
<dbReference type="Proteomes" id="UP001168821">
    <property type="component" value="Unassembled WGS sequence"/>
</dbReference>
<evidence type="ECO:0000256" key="1">
    <source>
        <dbReference type="ARBA" id="ARBA00009809"/>
    </source>
</evidence>
<dbReference type="InterPro" id="IPR048913">
    <property type="entry name" value="BetaGal_gal-bd"/>
</dbReference>
<comment type="similarity">
    <text evidence="1 6">Belongs to the glycosyl hydrolase 35 family.</text>
</comment>
<dbReference type="PROSITE" id="PS01182">
    <property type="entry name" value="GLYCOSYL_HYDROL_F35"/>
    <property type="match status" value="1"/>
</dbReference>
<dbReference type="AlphaFoldDB" id="A0AA38IVS2"/>
<dbReference type="Gene3D" id="2.60.120.260">
    <property type="entry name" value="Galactose-binding domain-like"/>
    <property type="match status" value="2"/>
</dbReference>
<sequence length="653" mass="73502">MGRNVLAFHLLLVLAACAADLPTVYEYYTGDGITSGLGVDQPHFTLNGKEIFIYSGGMHYFRVPPQHWRDRLRKLRAAGLNTVETYVAWNIHEPKSGVYEFGESGTELQDFGNIGQFLSIAQEEDLLVILRPGPFICAEWEWGGFPSWLLRENMRVRTSDETYMKYVERYFNQLLPVLAEYQFTNGGPVIAFQVENEYGYADGDKVYLQQLVDLMRNNGIVELLVTSDGASSGTRGSLPGVLFQTVNFGSDPTASFGVLEQLQPGQPLMCMEFYPGWFDHWSEGHHTTDTSVFRSNYEATVSYPGSVNLYMFHGGTNWGFLNGANNGPGDNSAFQPTTTSYDYDAPLSEAGDYTPKYDILRELVAQYNPVKTLTPDPPELVEREVYPTLALDGQLIFNDILARSNDPVTSDTTLSMEQLPINDDSGQSYGYITYRQENIDIAAGTTLTITGHVRDTVMILINGVLISNRLTNSDDFNDFGYWRMENSTITLTTEDLTGATLDIVIENFGRVNYGNLYQQFKGLTQDNRVYLNDQELTSWVIYPMQFHKDWINGITDWNPVDLDYGPAFYKATLTLEESEDGYRDTFIDMSAWNKGVVIVNGFVLGRHVFLGPQQTLYLPGPFLQAGDNEIIIFEQFQPAAEVKFSKDAIFSNP</sequence>
<reference evidence="11" key="1">
    <citation type="journal article" date="2023" name="G3 (Bethesda)">
        <title>Whole genome assemblies of Zophobas morio and Tenebrio molitor.</title>
        <authorList>
            <person name="Kaur S."/>
            <person name="Stinson S.A."/>
            <person name="diCenzo G.C."/>
        </authorList>
    </citation>
    <scope>NUCLEOTIDE SEQUENCE</scope>
    <source>
        <strain evidence="11">QUZm001</strain>
    </source>
</reference>
<evidence type="ECO:0000259" key="9">
    <source>
        <dbReference type="Pfam" id="PF21317"/>
    </source>
</evidence>
<comment type="catalytic activity">
    <reaction evidence="5">
        <text>Hydrolysis of terminal non-reducing beta-D-galactose residues in beta-D-galactosides.</text>
        <dbReference type="EC" id="3.2.1.23"/>
    </reaction>
</comment>
<keyword evidence="2 5" id="KW-0378">Hydrolase</keyword>
<feature type="signal peptide" evidence="7">
    <location>
        <begin position="1"/>
        <end position="19"/>
    </location>
</feature>
<dbReference type="PANTHER" id="PTHR23421">
    <property type="entry name" value="BETA-GALACTOSIDASE RELATED"/>
    <property type="match status" value="1"/>
</dbReference>
<feature type="domain" description="Beta-galactosidase 1-like first all-beta" evidence="9">
    <location>
        <begin position="426"/>
        <end position="544"/>
    </location>
</feature>
<evidence type="ECO:0000256" key="7">
    <source>
        <dbReference type="SAM" id="SignalP"/>
    </source>
</evidence>
<name>A0AA38IVS2_9CUCU</name>
<dbReference type="Pfam" id="PF21317">
    <property type="entry name" value="BetaGal_ABD_1"/>
    <property type="match status" value="1"/>
</dbReference>
<feature type="domain" description="Beta-galactosidase galactose-binding" evidence="10">
    <location>
        <begin position="566"/>
        <end position="628"/>
    </location>
</feature>
<dbReference type="SUPFAM" id="SSF49785">
    <property type="entry name" value="Galactose-binding domain-like"/>
    <property type="match status" value="1"/>
</dbReference>
<dbReference type="InterPro" id="IPR019801">
    <property type="entry name" value="Glyco_hydro_35_CS"/>
</dbReference>
<dbReference type="InterPro" id="IPR031330">
    <property type="entry name" value="Gly_Hdrlase_35_cat"/>
</dbReference>
<dbReference type="InterPro" id="IPR017853">
    <property type="entry name" value="GH"/>
</dbReference>
<evidence type="ECO:0000259" key="8">
    <source>
        <dbReference type="Pfam" id="PF01301"/>
    </source>
</evidence>
<dbReference type="FunFam" id="3.20.20.80:FF:000115">
    <property type="entry name" value="Beta-galactosidase"/>
    <property type="match status" value="1"/>
</dbReference>
<dbReference type="InterPro" id="IPR001944">
    <property type="entry name" value="Glycoside_Hdrlase_35"/>
</dbReference>